<comment type="caution">
    <text evidence="1">The sequence shown here is derived from an EMBL/GenBank/DDBJ whole genome shotgun (WGS) entry which is preliminary data.</text>
</comment>
<dbReference type="EMBL" id="DXHU01000023">
    <property type="protein sequence ID" value="HIV99411.1"/>
    <property type="molecule type" value="Genomic_DNA"/>
</dbReference>
<accession>A0A9D1PTF8</accession>
<reference evidence="1" key="2">
    <citation type="submission" date="2021-04" db="EMBL/GenBank/DDBJ databases">
        <authorList>
            <person name="Gilroy R."/>
        </authorList>
    </citation>
    <scope>NUCLEOTIDE SEQUENCE</scope>
    <source>
        <strain evidence="1">Gambia11-129</strain>
    </source>
</reference>
<sequence>MDEDTFKFLKEREERLGAKIQYRTYALFYGASNGEKREYGVFLYTDGDTFIFEDFDRPPRILGIEIKSAKRPKYEKMEHSFKKNEVTGYQIVTRKSAMAVIDMKAKHAKTASAFAKAFQKVLVEISLGERKYYFEIMDEKNLRKIIFGGKI</sequence>
<protein>
    <submittedName>
        <fullName evidence="1">Uncharacterized protein</fullName>
    </submittedName>
</protein>
<reference evidence="1" key="1">
    <citation type="journal article" date="2021" name="PeerJ">
        <title>Extensive microbial diversity within the chicken gut microbiome revealed by metagenomics and culture.</title>
        <authorList>
            <person name="Gilroy R."/>
            <person name="Ravi A."/>
            <person name="Getino M."/>
            <person name="Pursley I."/>
            <person name="Horton D.L."/>
            <person name="Alikhan N.F."/>
            <person name="Baker D."/>
            <person name="Gharbi K."/>
            <person name="Hall N."/>
            <person name="Watson M."/>
            <person name="Adriaenssens E.M."/>
            <person name="Foster-Nyarko E."/>
            <person name="Jarju S."/>
            <person name="Secka A."/>
            <person name="Antonio M."/>
            <person name="Oren A."/>
            <person name="Chaudhuri R.R."/>
            <person name="La Ragione R."/>
            <person name="Hildebrand F."/>
            <person name="Pallen M.J."/>
        </authorList>
    </citation>
    <scope>NUCLEOTIDE SEQUENCE</scope>
    <source>
        <strain evidence="1">Gambia11-129</strain>
    </source>
</reference>
<gene>
    <name evidence="1" type="ORF">IAB12_06520</name>
</gene>
<organism evidence="1 2">
    <name type="scientific">Candidatus Ornithospirochaeta avicola</name>
    <dbReference type="NCBI Taxonomy" id="2840896"/>
    <lineage>
        <taxon>Bacteria</taxon>
        <taxon>Pseudomonadati</taxon>
        <taxon>Spirochaetota</taxon>
        <taxon>Spirochaetia</taxon>
        <taxon>Spirochaetales</taxon>
        <taxon>Spirochaetaceae</taxon>
        <taxon>Spirochaetaceae incertae sedis</taxon>
        <taxon>Candidatus Ornithospirochaeta</taxon>
    </lineage>
</organism>
<evidence type="ECO:0000313" key="2">
    <source>
        <dbReference type="Proteomes" id="UP000823936"/>
    </source>
</evidence>
<name>A0A9D1PTF8_9SPIO</name>
<proteinExistence type="predicted"/>
<dbReference type="Proteomes" id="UP000823936">
    <property type="component" value="Unassembled WGS sequence"/>
</dbReference>
<dbReference type="AlphaFoldDB" id="A0A9D1PTF8"/>
<evidence type="ECO:0000313" key="1">
    <source>
        <dbReference type="EMBL" id="HIV99411.1"/>
    </source>
</evidence>